<keyword evidence="4" id="KW-0808">Transferase</keyword>
<comment type="catalytic activity">
    <reaction evidence="1">
        <text>ATP + protein L-histidine = ADP + protein N-phospho-L-histidine.</text>
        <dbReference type="EC" id="2.7.13.3"/>
    </reaction>
</comment>
<evidence type="ECO:0000256" key="2">
    <source>
        <dbReference type="ARBA" id="ARBA00012438"/>
    </source>
</evidence>
<evidence type="ECO:0000256" key="6">
    <source>
        <dbReference type="ARBA" id="ARBA00022777"/>
    </source>
</evidence>
<keyword evidence="3" id="KW-0597">Phosphoprotein</keyword>
<dbReference type="CDD" id="cd16917">
    <property type="entry name" value="HATPase_UhpB-NarQ-NarX-like"/>
    <property type="match status" value="1"/>
</dbReference>
<evidence type="ECO:0000259" key="10">
    <source>
        <dbReference type="SMART" id="SM00387"/>
    </source>
</evidence>
<keyword evidence="12" id="KW-1185">Reference proteome</keyword>
<dbReference type="InterPro" id="IPR011712">
    <property type="entry name" value="Sig_transdc_His_kin_sub3_dim/P"/>
</dbReference>
<keyword evidence="5" id="KW-0547">Nucleotide-binding</keyword>
<keyword evidence="7" id="KW-0067">ATP-binding</keyword>
<dbReference type="Gene3D" id="3.30.565.10">
    <property type="entry name" value="Histidine kinase-like ATPase, C-terminal domain"/>
    <property type="match status" value="1"/>
</dbReference>
<evidence type="ECO:0000256" key="5">
    <source>
        <dbReference type="ARBA" id="ARBA00022741"/>
    </source>
</evidence>
<keyword evidence="9" id="KW-1133">Transmembrane helix</keyword>
<reference evidence="12" key="1">
    <citation type="journal article" date="2019" name="Int. J. Syst. Evol. Microbiol.">
        <title>The Global Catalogue of Microorganisms (GCM) 10K type strain sequencing project: providing services to taxonomists for standard genome sequencing and annotation.</title>
        <authorList>
            <consortium name="The Broad Institute Genomics Platform"/>
            <consortium name="The Broad Institute Genome Sequencing Center for Infectious Disease"/>
            <person name="Wu L."/>
            <person name="Ma J."/>
        </authorList>
    </citation>
    <scope>NUCLEOTIDE SEQUENCE [LARGE SCALE GENOMIC DNA]</scope>
    <source>
        <strain evidence="12">CGMCC 1.15288</strain>
    </source>
</reference>
<evidence type="ECO:0000256" key="7">
    <source>
        <dbReference type="ARBA" id="ARBA00022840"/>
    </source>
</evidence>
<dbReference type="EC" id="2.7.13.3" evidence="2"/>
<evidence type="ECO:0000256" key="4">
    <source>
        <dbReference type="ARBA" id="ARBA00022679"/>
    </source>
</evidence>
<keyword evidence="9" id="KW-0812">Transmembrane</keyword>
<feature type="domain" description="Histidine kinase/HSP90-like ATPase" evidence="10">
    <location>
        <begin position="169"/>
        <end position="267"/>
    </location>
</feature>
<name>A0ABQ1YU46_9BACT</name>
<dbReference type="SUPFAM" id="SSF55874">
    <property type="entry name" value="ATPase domain of HSP90 chaperone/DNA topoisomerase II/histidine kinase"/>
    <property type="match status" value="1"/>
</dbReference>
<sequence>MSIEISEVVVIVAAGTVLLFLLIIFLLTLFFIFQRRQLATQQEKAALHAQYAREILQTQLEVQNNTLQQIAGELHDNIGQLLFVAKINLDVFADSLQPGEDQEKIVEANEIVGQSIAELRSLVKSFDGDFVKDFGLFDSLSNVIVRIRKTKKCQVEINLAGEPYSLGYDKEIVLFRIGQEVLNNSLKHAQAKNILIRIEYRPEKIIFCIKDDGCGFDFEPAAGGDILHSGAGLRNMQRRTTLIGATFSIKTAIGQGTEIEITLPNQVEK</sequence>
<dbReference type="PANTHER" id="PTHR24421">
    <property type="entry name" value="NITRATE/NITRITE SENSOR PROTEIN NARX-RELATED"/>
    <property type="match status" value="1"/>
</dbReference>
<keyword evidence="9" id="KW-0472">Membrane</keyword>
<evidence type="ECO:0000256" key="9">
    <source>
        <dbReference type="SAM" id="Phobius"/>
    </source>
</evidence>
<dbReference type="Pfam" id="PF07730">
    <property type="entry name" value="HisKA_3"/>
    <property type="match status" value="1"/>
</dbReference>
<organism evidence="11 12">
    <name type="scientific">Dyadobacter endophyticus</name>
    <dbReference type="NCBI Taxonomy" id="1749036"/>
    <lineage>
        <taxon>Bacteria</taxon>
        <taxon>Pseudomonadati</taxon>
        <taxon>Bacteroidota</taxon>
        <taxon>Cytophagia</taxon>
        <taxon>Cytophagales</taxon>
        <taxon>Spirosomataceae</taxon>
        <taxon>Dyadobacter</taxon>
    </lineage>
</organism>
<evidence type="ECO:0000313" key="11">
    <source>
        <dbReference type="EMBL" id="GGH36614.1"/>
    </source>
</evidence>
<dbReference type="Proteomes" id="UP000600214">
    <property type="component" value="Unassembled WGS sequence"/>
</dbReference>
<proteinExistence type="predicted"/>
<dbReference type="InterPro" id="IPR036890">
    <property type="entry name" value="HATPase_C_sf"/>
</dbReference>
<dbReference type="InterPro" id="IPR050482">
    <property type="entry name" value="Sensor_HK_TwoCompSys"/>
</dbReference>
<dbReference type="RefSeq" id="WP_188933260.1">
    <property type="nucleotide sequence ID" value="NZ_BMIA01000002.1"/>
</dbReference>
<dbReference type="Gene3D" id="1.20.5.1930">
    <property type="match status" value="1"/>
</dbReference>
<dbReference type="PANTHER" id="PTHR24421:SF10">
    <property type="entry name" value="NITRATE_NITRITE SENSOR PROTEIN NARQ"/>
    <property type="match status" value="1"/>
</dbReference>
<evidence type="ECO:0000313" key="12">
    <source>
        <dbReference type="Proteomes" id="UP000600214"/>
    </source>
</evidence>
<feature type="transmembrane region" description="Helical" evidence="9">
    <location>
        <begin position="12"/>
        <end position="33"/>
    </location>
</feature>
<accession>A0ABQ1YU46</accession>
<dbReference type="Pfam" id="PF02518">
    <property type="entry name" value="HATPase_c"/>
    <property type="match status" value="1"/>
</dbReference>
<keyword evidence="6" id="KW-0418">Kinase</keyword>
<dbReference type="EMBL" id="BMIA01000002">
    <property type="protein sequence ID" value="GGH36614.1"/>
    <property type="molecule type" value="Genomic_DNA"/>
</dbReference>
<dbReference type="InterPro" id="IPR003594">
    <property type="entry name" value="HATPase_dom"/>
</dbReference>
<keyword evidence="8" id="KW-0902">Two-component regulatory system</keyword>
<evidence type="ECO:0000256" key="1">
    <source>
        <dbReference type="ARBA" id="ARBA00000085"/>
    </source>
</evidence>
<dbReference type="SMART" id="SM00387">
    <property type="entry name" value="HATPase_c"/>
    <property type="match status" value="1"/>
</dbReference>
<evidence type="ECO:0000256" key="8">
    <source>
        <dbReference type="ARBA" id="ARBA00023012"/>
    </source>
</evidence>
<gene>
    <name evidence="11" type="ORF">GCM10007423_29030</name>
</gene>
<comment type="caution">
    <text evidence="11">The sequence shown here is derived from an EMBL/GenBank/DDBJ whole genome shotgun (WGS) entry which is preliminary data.</text>
</comment>
<protein>
    <recommendedName>
        <fullName evidence="2">histidine kinase</fullName>
        <ecNumber evidence="2">2.7.13.3</ecNumber>
    </recommendedName>
</protein>
<evidence type="ECO:0000256" key="3">
    <source>
        <dbReference type="ARBA" id="ARBA00022553"/>
    </source>
</evidence>